<protein>
    <submittedName>
        <fullName evidence="1">Spo0E like sporulation regulatory protein</fullName>
    </submittedName>
</protein>
<dbReference type="Gene3D" id="4.10.280.10">
    <property type="entry name" value="Helix-loop-helix DNA-binding domain"/>
    <property type="match status" value="1"/>
</dbReference>
<organism evidence="1 2">
    <name type="scientific">Clostridium intestinale DSM 6191</name>
    <dbReference type="NCBI Taxonomy" id="1121320"/>
    <lineage>
        <taxon>Bacteria</taxon>
        <taxon>Bacillati</taxon>
        <taxon>Bacillota</taxon>
        <taxon>Clostridia</taxon>
        <taxon>Eubacteriales</taxon>
        <taxon>Clostridiaceae</taxon>
        <taxon>Clostridium</taxon>
    </lineage>
</organism>
<dbReference type="GO" id="GO:0046983">
    <property type="term" value="F:protein dimerization activity"/>
    <property type="evidence" value="ECO:0007669"/>
    <property type="project" value="InterPro"/>
</dbReference>
<dbReference type="EMBL" id="FQXU01000010">
    <property type="protein sequence ID" value="SHI26420.1"/>
    <property type="molecule type" value="Genomic_DNA"/>
</dbReference>
<gene>
    <name evidence="1" type="ORF">SAMN02745941_03247</name>
</gene>
<name>A0A1M5ZQB9_9CLOT</name>
<accession>A0A1M5ZQB9</accession>
<dbReference type="Proteomes" id="UP000184241">
    <property type="component" value="Unassembled WGS sequence"/>
</dbReference>
<dbReference type="InterPro" id="IPR036638">
    <property type="entry name" value="HLH_DNA-bd_sf"/>
</dbReference>
<dbReference type="RefSeq" id="WP_083553554.1">
    <property type="nucleotide sequence ID" value="NZ_FQXU01000010.1"/>
</dbReference>
<dbReference type="Pfam" id="PF09388">
    <property type="entry name" value="SpoOE-like"/>
    <property type="match status" value="1"/>
</dbReference>
<dbReference type="InterPro" id="IPR018540">
    <property type="entry name" value="Spo0E-like"/>
</dbReference>
<dbReference type="SUPFAM" id="SSF140500">
    <property type="entry name" value="BAS1536-like"/>
    <property type="match status" value="1"/>
</dbReference>
<dbReference type="GO" id="GO:0043937">
    <property type="term" value="P:regulation of sporulation"/>
    <property type="evidence" value="ECO:0007669"/>
    <property type="project" value="InterPro"/>
</dbReference>
<sequence>MIKREISELRDELHSLINENADYNEILKTSVELDKLIAEFINNKEKNNDKDEL</sequence>
<dbReference type="AlphaFoldDB" id="A0A1M5ZQB9"/>
<dbReference type="InterPro" id="IPR037208">
    <property type="entry name" value="Spo0E-like_sf"/>
</dbReference>
<proteinExistence type="predicted"/>
<reference evidence="1 2" key="1">
    <citation type="submission" date="2016-11" db="EMBL/GenBank/DDBJ databases">
        <authorList>
            <person name="Jaros S."/>
            <person name="Januszkiewicz K."/>
            <person name="Wedrychowicz H."/>
        </authorList>
    </citation>
    <scope>NUCLEOTIDE SEQUENCE [LARGE SCALE GENOMIC DNA]</scope>
    <source>
        <strain evidence="1 2">DSM 6191</strain>
    </source>
</reference>
<evidence type="ECO:0000313" key="1">
    <source>
        <dbReference type="EMBL" id="SHI26420.1"/>
    </source>
</evidence>
<evidence type="ECO:0000313" key="2">
    <source>
        <dbReference type="Proteomes" id="UP000184241"/>
    </source>
</evidence>